<protein>
    <submittedName>
        <fullName evidence="1">Uncharacterized protein</fullName>
    </submittedName>
</protein>
<proteinExistence type="predicted"/>
<sequence>MKSAEINTSIIEGYVGLLDNLSTANKLDLISKLTKSIKTDLTRKKTSFGKAFGAFDSKKSAEQIIEEIRASRLSTREIEEF</sequence>
<reference evidence="1" key="1">
    <citation type="submission" date="2013-09" db="EMBL/GenBank/DDBJ databases">
        <authorList>
            <person name="Zeng Z."/>
            <person name="Chen C."/>
        </authorList>
    </citation>
    <scope>NUCLEOTIDE SEQUENCE [LARGE SCALE GENOMIC DNA]</scope>
    <source>
        <strain evidence="1">WB 3.3-2</strain>
    </source>
</reference>
<evidence type="ECO:0000313" key="1">
    <source>
        <dbReference type="EMBL" id="KGO85352.1"/>
    </source>
</evidence>
<dbReference type="Proteomes" id="UP000030152">
    <property type="component" value="Unassembled WGS sequence"/>
</dbReference>
<evidence type="ECO:0000313" key="2">
    <source>
        <dbReference type="Proteomes" id="UP000030152"/>
    </source>
</evidence>
<dbReference type="STRING" id="1121895.GCA_000378485_01753"/>
<dbReference type="EMBL" id="JRLX01000023">
    <property type="protein sequence ID" value="KGO85352.1"/>
    <property type="molecule type" value="Genomic_DNA"/>
</dbReference>
<dbReference type="eggNOG" id="ENOG503028F">
    <property type="taxonomic scope" value="Bacteria"/>
</dbReference>
<keyword evidence="2" id="KW-1185">Reference proteome</keyword>
<gene>
    <name evidence="1" type="ORF">Q765_16540</name>
</gene>
<accession>A0A0A2LY85</accession>
<name>A0A0A2LY85_9FLAO</name>
<dbReference type="RefSeq" id="WP_020212907.1">
    <property type="nucleotide sequence ID" value="NZ_JRLX01000023.1"/>
</dbReference>
<dbReference type="OrthoDB" id="1376248at2"/>
<organism evidence="1 2">
    <name type="scientific">Flavobacterium rivuli WB 3.3-2 = DSM 21788</name>
    <dbReference type="NCBI Taxonomy" id="1121895"/>
    <lineage>
        <taxon>Bacteria</taxon>
        <taxon>Pseudomonadati</taxon>
        <taxon>Bacteroidota</taxon>
        <taxon>Flavobacteriia</taxon>
        <taxon>Flavobacteriales</taxon>
        <taxon>Flavobacteriaceae</taxon>
        <taxon>Flavobacterium</taxon>
    </lineage>
</organism>
<comment type="caution">
    <text evidence="1">The sequence shown here is derived from an EMBL/GenBank/DDBJ whole genome shotgun (WGS) entry which is preliminary data.</text>
</comment>
<dbReference type="AlphaFoldDB" id="A0A0A2LY85"/>